<dbReference type="GO" id="GO:0016116">
    <property type="term" value="P:carotenoid metabolic process"/>
    <property type="evidence" value="ECO:0007669"/>
    <property type="project" value="InterPro"/>
</dbReference>
<sequence>MDAKTYQAQKKEEIERLLAVVARRFPAITAHVRYTELATPKTIERYTLKNGGAVAGPKQLLGNHMFKRLHVRTEYPSLFCCGESTVLGTGTPTVTTSGIAAANAVLGLRNLETFVHRSGMEQYVHLLTPPYTADQLYASDDERTRSVKLKARRCQICERPTCCQTSSLDVPSLMRRVMVGNLVGAKRLLEASQEEDYEGLQSRCIREEAVDIQSVCSFLSEWENR</sequence>
<name>A0A645AQC4_9ZZZZ</name>
<accession>A0A645AQC4</accession>
<dbReference type="PANTHER" id="PTHR46313">
    <property type="match status" value="1"/>
</dbReference>
<evidence type="ECO:0008006" key="2">
    <source>
        <dbReference type="Google" id="ProtNLM"/>
    </source>
</evidence>
<reference evidence="1" key="1">
    <citation type="submission" date="2019-08" db="EMBL/GenBank/DDBJ databases">
        <authorList>
            <person name="Kucharzyk K."/>
            <person name="Murdoch R.W."/>
            <person name="Higgins S."/>
            <person name="Loffler F."/>
        </authorList>
    </citation>
    <scope>NUCLEOTIDE SEQUENCE</scope>
</reference>
<protein>
    <recommendedName>
        <fullName evidence="2">Amine oxidase domain-containing protein</fullName>
    </recommendedName>
</protein>
<dbReference type="InterPro" id="IPR045892">
    <property type="entry name" value="CrtISO-like"/>
</dbReference>
<proteinExistence type="predicted"/>
<gene>
    <name evidence="1" type="ORF">SDC9_101309</name>
</gene>
<organism evidence="1">
    <name type="scientific">bioreactor metagenome</name>
    <dbReference type="NCBI Taxonomy" id="1076179"/>
    <lineage>
        <taxon>unclassified sequences</taxon>
        <taxon>metagenomes</taxon>
        <taxon>ecological metagenomes</taxon>
    </lineage>
</organism>
<dbReference type="AlphaFoldDB" id="A0A645AQC4"/>
<comment type="caution">
    <text evidence="1">The sequence shown here is derived from an EMBL/GenBank/DDBJ whole genome shotgun (WGS) entry which is preliminary data.</text>
</comment>
<dbReference type="EMBL" id="VSSQ01014846">
    <property type="protein sequence ID" value="MPM54531.1"/>
    <property type="molecule type" value="Genomic_DNA"/>
</dbReference>
<dbReference type="PANTHER" id="PTHR46313:SF3">
    <property type="entry name" value="PROLYCOPENE ISOMERASE, CHLOROPLASTIC"/>
    <property type="match status" value="1"/>
</dbReference>
<evidence type="ECO:0000313" key="1">
    <source>
        <dbReference type="EMBL" id="MPM54531.1"/>
    </source>
</evidence>